<dbReference type="Proteomes" id="UP000027284">
    <property type="component" value="Unassembled WGS sequence"/>
</dbReference>
<evidence type="ECO:0000313" key="5">
    <source>
        <dbReference type="Proteomes" id="UP000027284"/>
    </source>
</evidence>
<reference evidence="4 5" key="1">
    <citation type="submission" date="2014-04" db="EMBL/GenBank/DDBJ databases">
        <title>The Genome Sequence of Thermoanaerobaculum aquaticum MP-01, The First Cultivated Group 23 Acidobacterium.</title>
        <authorList>
            <person name="Stamps B.W."/>
            <person name="Losey N.A."/>
            <person name="Lawson P.A."/>
            <person name="Stevenson B.S."/>
        </authorList>
    </citation>
    <scope>NUCLEOTIDE SEQUENCE [LARGE SCALE GENOMIC DNA]</scope>
    <source>
        <strain evidence="4 5">MP-01</strain>
    </source>
</reference>
<dbReference type="GO" id="GO:0016836">
    <property type="term" value="F:hydro-lyase activity"/>
    <property type="evidence" value="ECO:0007669"/>
    <property type="project" value="InterPro"/>
</dbReference>
<feature type="domain" description="Fe-S hydro-lyase tartrate dehydratase beta-type catalytic" evidence="3">
    <location>
        <begin position="9"/>
        <end position="178"/>
    </location>
</feature>
<evidence type="ECO:0000256" key="2">
    <source>
        <dbReference type="ARBA" id="ARBA00023239"/>
    </source>
</evidence>
<comment type="caution">
    <text evidence="4">The sequence shown here is derived from an EMBL/GenBank/DDBJ whole genome shotgun (WGS) entry which is preliminary data.</text>
</comment>
<sequence length="195" mass="21159">MARLTLPTDEATIRSLRVGDFVELSGRVITGRDAAHHWLVKAFRQEVAPYLKDSVIYHVGPVVRKNPDGTYTFVAAGPTTSAREEPYQADVIGMYGVRGVIGKGGMGAKTLEGLKKHGAVYFHAIGGAAQVLAQCVKRVETVFMLEEFGVPEALWVIEVEDFPVVVTMDAHGNSLHREIEGQSGERLKSLLGLSA</sequence>
<evidence type="ECO:0000256" key="1">
    <source>
        <dbReference type="ARBA" id="ARBA00008876"/>
    </source>
</evidence>
<dbReference type="SUPFAM" id="SSF117457">
    <property type="entry name" value="FumA C-terminal domain-like"/>
    <property type="match status" value="1"/>
</dbReference>
<name>A0A062XUY8_9BACT</name>
<proteinExistence type="inferred from homology"/>
<dbReference type="Pfam" id="PF05683">
    <property type="entry name" value="Fumerase_C"/>
    <property type="match status" value="1"/>
</dbReference>
<evidence type="ECO:0000259" key="3">
    <source>
        <dbReference type="Pfam" id="PF05683"/>
    </source>
</evidence>
<dbReference type="PANTHER" id="PTHR43351">
    <property type="entry name" value="L(+)-TARTRATE DEHYDRATASE SUBUNIT BETA"/>
    <property type="match status" value="1"/>
</dbReference>
<dbReference type="InterPro" id="IPR036660">
    <property type="entry name" value="Fe-S_hydroAse_TtdB_cat_sf"/>
</dbReference>
<protein>
    <submittedName>
        <fullName evidence="4">Fumarate hydrolyase</fullName>
    </submittedName>
</protein>
<accession>A0A062XUY8</accession>
<dbReference type="InterPro" id="IPR004647">
    <property type="entry name" value="Fe-S_hydro-lyase_TtdB-typ_cat"/>
</dbReference>
<dbReference type="AlphaFoldDB" id="A0A062XUY8"/>
<organism evidence="4 5">
    <name type="scientific">Thermoanaerobaculum aquaticum</name>
    <dbReference type="NCBI Taxonomy" id="1312852"/>
    <lineage>
        <taxon>Bacteria</taxon>
        <taxon>Pseudomonadati</taxon>
        <taxon>Acidobacteriota</taxon>
        <taxon>Thermoanaerobaculia</taxon>
        <taxon>Thermoanaerobaculales</taxon>
        <taxon>Thermoanaerobaculaceae</taxon>
        <taxon>Thermoanaerobaculum</taxon>
    </lineage>
</organism>
<dbReference type="Gene3D" id="3.20.130.10">
    <property type="entry name" value="Fe-S hydro-lyase, tartrate dehydratase beta-type, catalytic domain"/>
    <property type="match status" value="1"/>
</dbReference>
<gene>
    <name evidence="4" type="ORF">EG19_09700</name>
</gene>
<dbReference type="PANTHER" id="PTHR43351:SF2">
    <property type="entry name" value="L(+)-TARTRATE DEHYDRATASE SUBUNIT BETA-RELATED"/>
    <property type="match status" value="1"/>
</dbReference>
<dbReference type="STRING" id="1312852.EG19_09700"/>
<dbReference type="RefSeq" id="WP_038046846.1">
    <property type="nucleotide sequence ID" value="NZ_JMFG01000005.1"/>
</dbReference>
<dbReference type="NCBIfam" id="TIGR00723">
    <property type="entry name" value="ttdB_fumA_fumB"/>
    <property type="match status" value="1"/>
</dbReference>
<evidence type="ECO:0000313" key="4">
    <source>
        <dbReference type="EMBL" id="KDA54688.1"/>
    </source>
</evidence>
<comment type="similarity">
    <text evidence="1">Belongs to the class-I fumarase family.</text>
</comment>
<keyword evidence="5" id="KW-1185">Reference proteome</keyword>
<keyword evidence="2 4" id="KW-0456">Lyase</keyword>
<dbReference type="EMBL" id="JMFG01000005">
    <property type="protein sequence ID" value="KDA54688.1"/>
    <property type="molecule type" value="Genomic_DNA"/>
</dbReference>